<comment type="caution">
    <text evidence="1">The sequence shown here is derived from an EMBL/GenBank/DDBJ whole genome shotgun (WGS) entry which is preliminary data.</text>
</comment>
<sequence length="140" mass="15550">MMNQPSTMTYRGAIYSSYLDHMGHMNVQYYVHLFDQATWVLFDMAGLSGSYFSASGCGMAALEQHLTYKREVFAGTVVTIDTQVLDVGRKTVRFLHTMHDGDEAVATSEILGTHFDRGAHKAIPFPLPIQTALQKLQTGS</sequence>
<dbReference type="Pfam" id="PF13279">
    <property type="entry name" value="4HBT_2"/>
    <property type="match status" value="1"/>
</dbReference>
<dbReference type="GO" id="GO:0047617">
    <property type="term" value="F:fatty acyl-CoA hydrolase activity"/>
    <property type="evidence" value="ECO:0007669"/>
    <property type="project" value="TreeGrafter"/>
</dbReference>
<name>A0A2T2WUE5_9FIRM</name>
<dbReference type="AlphaFoldDB" id="A0A2T2WUE5"/>
<proteinExistence type="predicted"/>
<dbReference type="PANTHER" id="PTHR31793:SF2">
    <property type="entry name" value="BLR1345 PROTEIN"/>
    <property type="match status" value="1"/>
</dbReference>
<accession>A0A2T2WUE5</accession>
<evidence type="ECO:0000313" key="2">
    <source>
        <dbReference type="Proteomes" id="UP000242699"/>
    </source>
</evidence>
<dbReference type="Gene3D" id="3.10.129.10">
    <property type="entry name" value="Hotdog Thioesterase"/>
    <property type="match status" value="1"/>
</dbReference>
<dbReference type="InterPro" id="IPR029069">
    <property type="entry name" value="HotDog_dom_sf"/>
</dbReference>
<gene>
    <name evidence="1" type="ORF">C7B43_15985</name>
</gene>
<reference evidence="1 2" key="1">
    <citation type="journal article" date="2014" name="BMC Genomics">
        <title>Comparison of environmental and isolate Sulfobacillus genomes reveals diverse carbon, sulfur, nitrogen, and hydrogen metabolisms.</title>
        <authorList>
            <person name="Justice N.B."/>
            <person name="Norman A."/>
            <person name="Brown C.T."/>
            <person name="Singh A."/>
            <person name="Thomas B.C."/>
            <person name="Banfield J.F."/>
        </authorList>
    </citation>
    <scope>NUCLEOTIDE SEQUENCE [LARGE SCALE GENOMIC DNA]</scope>
    <source>
        <strain evidence="1">AMDSBA1</strain>
    </source>
</reference>
<dbReference type="CDD" id="cd00586">
    <property type="entry name" value="4HBT"/>
    <property type="match status" value="1"/>
</dbReference>
<protein>
    <submittedName>
        <fullName evidence="1">Thioesterase</fullName>
    </submittedName>
</protein>
<organism evidence="1 2">
    <name type="scientific">Sulfobacillus benefaciens</name>
    <dbReference type="NCBI Taxonomy" id="453960"/>
    <lineage>
        <taxon>Bacteria</taxon>
        <taxon>Bacillati</taxon>
        <taxon>Bacillota</taxon>
        <taxon>Clostridia</taxon>
        <taxon>Eubacteriales</taxon>
        <taxon>Clostridiales Family XVII. Incertae Sedis</taxon>
        <taxon>Sulfobacillus</taxon>
    </lineage>
</organism>
<dbReference type="SUPFAM" id="SSF54637">
    <property type="entry name" value="Thioesterase/thiol ester dehydrase-isomerase"/>
    <property type="match status" value="1"/>
</dbReference>
<dbReference type="EMBL" id="PXYT01000049">
    <property type="protein sequence ID" value="PSR25850.1"/>
    <property type="molecule type" value="Genomic_DNA"/>
</dbReference>
<dbReference type="PANTHER" id="PTHR31793">
    <property type="entry name" value="4-HYDROXYBENZOYL-COA THIOESTERASE FAMILY MEMBER"/>
    <property type="match status" value="1"/>
</dbReference>
<dbReference type="Proteomes" id="UP000242699">
    <property type="component" value="Unassembled WGS sequence"/>
</dbReference>
<evidence type="ECO:0000313" key="1">
    <source>
        <dbReference type="EMBL" id="PSR25850.1"/>
    </source>
</evidence>
<dbReference type="InterPro" id="IPR050563">
    <property type="entry name" value="4-hydroxybenzoyl-CoA_TE"/>
</dbReference>